<reference evidence="2" key="1">
    <citation type="journal article" date="2019" name="Int. J. Syst. Evol. Microbiol.">
        <title>The Global Catalogue of Microorganisms (GCM) 10K type strain sequencing project: providing services to taxonomists for standard genome sequencing and annotation.</title>
        <authorList>
            <consortium name="The Broad Institute Genomics Platform"/>
            <consortium name="The Broad Institute Genome Sequencing Center for Infectious Disease"/>
            <person name="Wu L."/>
            <person name="Ma J."/>
        </authorList>
    </citation>
    <scope>NUCLEOTIDE SEQUENCE [LARGE SCALE GENOMIC DNA]</scope>
    <source>
        <strain evidence="2">CGMCC 1.12478</strain>
    </source>
</reference>
<dbReference type="Proteomes" id="UP000645462">
    <property type="component" value="Unassembled WGS sequence"/>
</dbReference>
<evidence type="ECO:0000313" key="1">
    <source>
        <dbReference type="EMBL" id="GGC21232.1"/>
    </source>
</evidence>
<comment type="caution">
    <text evidence="1">The sequence shown here is derived from an EMBL/GenBank/DDBJ whole genome shotgun (WGS) entry which is preliminary data.</text>
</comment>
<accession>A0ABQ1LBW4</accession>
<protein>
    <submittedName>
        <fullName evidence="1">Uncharacterized protein</fullName>
    </submittedName>
</protein>
<keyword evidence="2" id="KW-1185">Reference proteome</keyword>
<gene>
    <name evidence="1" type="ORF">GCM10011363_42320</name>
</gene>
<dbReference type="EMBL" id="BMFC01000020">
    <property type="protein sequence ID" value="GGC21232.1"/>
    <property type="molecule type" value="Genomic_DNA"/>
</dbReference>
<organism evidence="1 2">
    <name type="scientific">Marivita lacus</name>
    <dbReference type="NCBI Taxonomy" id="1323742"/>
    <lineage>
        <taxon>Bacteria</taxon>
        <taxon>Pseudomonadati</taxon>
        <taxon>Pseudomonadota</taxon>
        <taxon>Alphaproteobacteria</taxon>
        <taxon>Rhodobacterales</taxon>
        <taxon>Roseobacteraceae</taxon>
        <taxon>Marivita</taxon>
    </lineage>
</organism>
<name>A0ABQ1LBW4_9RHOB</name>
<evidence type="ECO:0000313" key="2">
    <source>
        <dbReference type="Proteomes" id="UP000645462"/>
    </source>
</evidence>
<sequence length="77" mass="7935">MAPACLSSQSLDVDEQCTDCDANQAGFPNAMLTDLQPRATCEHALIKCFASADDLKSSAQITNAIYPGIPGSVGCAA</sequence>
<proteinExistence type="predicted"/>